<protein>
    <submittedName>
        <fullName evidence="1">Cysteine-rich CWC family protein</fullName>
    </submittedName>
</protein>
<dbReference type="EMBL" id="CP043311">
    <property type="protein sequence ID" value="QEY61799.1"/>
    <property type="molecule type" value="Genomic_DNA"/>
</dbReference>
<name>A0A5J6QMI9_9GAMM</name>
<dbReference type="Proteomes" id="UP000327179">
    <property type="component" value="Chromosome"/>
</dbReference>
<dbReference type="KEGG" id="plal:FXN65_06910"/>
<keyword evidence="2" id="KW-1185">Reference proteome</keyword>
<reference evidence="1 2" key="1">
    <citation type="submission" date="2019-08" db="EMBL/GenBank/DDBJ databases">
        <title>Whole-genome Sequencing of e-waste polymer degrading bacterium Pseudomonas sp. strain PE08.</title>
        <authorList>
            <person name="Kirdat K."/>
            <person name="Debbarma P."/>
            <person name="Narawade N."/>
            <person name="Suyal D."/>
            <person name="Thorat V."/>
            <person name="Shouche Y."/>
            <person name="Goel R."/>
            <person name="Yadav A."/>
        </authorList>
    </citation>
    <scope>NUCLEOTIDE SEQUENCE [LARGE SCALE GENOMIC DNA]</scope>
    <source>
        <strain evidence="1 2">PE08</strain>
    </source>
</reference>
<evidence type="ECO:0000313" key="1">
    <source>
        <dbReference type="EMBL" id="QEY61799.1"/>
    </source>
</evidence>
<organism evidence="1 2">
    <name type="scientific">Metapseudomonas lalkuanensis</name>
    <dbReference type="NCBI Taxonomy" id="2604832"/>
    <lineage>
        <taxon>Bacteria</taxon>
        <taxon>Pseudomonadati</taxon>
        <taxon>Pseudomonadota</taxon>
        <taxon>Gammaproteobacteria</taxon>
        <taxon>Pseudomonadales</taxon>
        <taxon>Pseudomonadaceae</taxon>
        <taxon>Metapseudomonas</taxon>
    </lineage>
</organism>
<evidence type="ECO:0000313" key="2">
    <source>
        <dbReference type="Proteomes" id="UP000327179"/>
    </source>
</evidence>
<accession>A0A5J6QMI9</accession>
<proteinExistence type="predicted"/>
<sequence>MSPPSDPTRCPLCGQSNQCTQADPARTGEACWCFTTKIDPVALERVPPQDIDRACLCPRCAQALPPDAPS</sequence>
<dbReference type="Pfam" id="PF14375">
    <property type="entry name" value="Cys_rich_CWC"/>
    <property type="match status" value="1"/>
</dbReference>
<gene>
    <name evidence="1" type="ORF">FXN65_06910</name>
</gene>
<dbReference type="RefSeq" id="WP_151132343.1">
    <property type="nucleotide sequence ID" value="NZ_CP043311.1"/>
</dbReference>
<dbReference type="InterPro" id="IPR032720">
    <property type="entry name" value="Cys_rich_CWC"/>
</dbReference>
<dbReference type="AlphaFoldDB" id="A0A5J6QMI9"/>